<reference evidence="1 2" key="1">
    <citation type="submission" date="2017-08" db="EMBL/GenBank/DDBJ databases">
        <title>Infants hospitalized years apart are colonized by the same room-sourced microbial strains.</title>
        <authorList>
            <person name="Brooks B."/>
            <person name="Olm M.R."/>
            <person name="Firek B.A."/>
            <person name="Baker R."/>
            <person name="Thomas B.C."/>
            <person name="Morowitz M.J."/>
            <person name="Banfield J.F."/>
        </authorList>
    </citation>
    <scope>NUCLEOTIDE SEQUENCE [LARGE SCALE GENOMIC DNA]</scope>
    <source>
        <strain evidence="1">S2_005_003_R2_42</strain>
    </source>
</reference>
<protein>
    <submittedName>
        <fullName evidence="1">Uncharacterized protein</fullName>
    </submittedName>
</protein>
<dbReference type="Proteomes" id="UP000249046">
    <property type="component" value="Unassembled WGS sequence"/>
</dbReference>
<organism evidence="1 2">
    <name type="scientific">Rhodanobacter denitrificans</name>
    <dbReference type="NCBI Taxonomy" id="666685"/>
    <lineage>
        <taxon>Bacteria</taxon>
        <taxon>Pseudomonadati</taxon>
        <taxon>Pseudomonadota</taxon>
        <taxon>Gammaproteobacteria</taxon>
        <taxon>Lysobacterales</taxon>
        <taxon>Rhodanobacteraceae</taxon>
        <taxon>Rhodanobacter</taxon>
    </lineage>
</organism>
<gene>
    <name evidence="1" type="ORF">DI564_12140</name>
</gene>
<evidence type="ECO:0000313" key="1">
    <source>
        <dbReference type="EMBL" id="PZQ12800.1"/>
    </source>
</evidence>
<dbReference type="AlphaFoldDB" id="A0A2W5MHF4"/>
<proteinExistence type="predicted"/>
<sequence>MIGRLRDACLLLADERPYREYPLPWMLDQLTLADFEVAAHRFPIRYGTRHVQRQIARASHAPGA</sequence>
<comment type="caution">
    <text evidence="1">The sequence shown here is derived from an EMBL/GenBank/DDBJ whole genome shotgun (WGS) entry which is preliminary data.</text>
</comment>
<evidence type="ECO:0000313" key="2">
    <source>
        <dbReference type="Proteomes" id="UP000249046"/>
    </source>
</evidence>
<dbReference type="EMBL" id="QFPO01000011">
    <property type="protein sequence ID" value="PZQ12800.1"/>
    <property type="molecule type" value="Genomic_DNA"/>
</dbReference>
<accession>A0A2W5MHF4</accession>
<name>A0A2W5MHF4_9GAMM</name>